<proteinExistence type="predicted"/>
<keyword evidence="3" id="KW-1185">Reference proteome</keyword>
<sequence>MSRDSRREENVDTISGATMTSTAIIIAVEDALNKSN</sequence>
<name>A0A6A7K4T4_9FIRM</name>
<dbReference type="EMBL" id="WHNX01000002">
    <property type="protein sequence ID" value="MPW24469.1"/>
    <property type="molecule type" value="Genomic_DNA"/>
</dbReference>
<accession>A0A6A7K4T4</accession>
<feature type="domain" description="FMN-binding" evidence="1">
    <location>
        <begin position="8"/>
        <end position="33"/>
    </location>
</feature>
<evidence type="ECO:0000313" key="3">
    <source>
        <dbReference type="Proteomes" id="UP000440004"/>
    </source>
</evidence>
<evidence type="ECO:0000259" key="1">
    <source>
        <dbReference type="Pfam" id="PF04205"/>
    </source>
</evidence>
<gene>
    <name evidence="2" type="ORF">GC105_01505</name>
</gene>
<dbReference type="GO" id="GO:0010181">
    <property type="term" value="F:FMN binding"/>
    <property type="evidence" value="ECO:0007669"/>
    <property type="project" value="InterPro"/>
</dbReference>
<comment type="caution">
    <text evidence="2">The sequence shown here is derived from an EMBL/GenBank/DDBJ whole genome shotgun (WGS) entry which is preliminary data.</text>
</comment>
<dbReference type="Pfam" id="PF04205">
    <property type="entry name" value="FMN_bind"/>
    <property type="match status" value="1"/>
</dbReference>
<dbReference type="InterPro" id="IPR007329">
    <property type="entry name" value="FMN-bd"/>
</dbReference>
<dbReference type="Proteomes" id="UP000440004">
    <property type="component" value="Unassembled WGS sequence"/>
</dbReference>
<protein>
    <submittedName>
        <fullName evidence="2">FMN-binding protein</fullName>
    </submittedName>
</protein>
<dbReference type="GO" id="GO:0016020">
    <property type="term" value="C:membrane"/>
    <property type="evidence" value="ECO:0007669"/>
    <property type="project" value="InterPro"/>
</dbReference>
<reference evidence="2 3" key="1">
    <citation type="submission" date="2019-10" db="EMBL/GenBank/DDBJ databases">
        <title>Alkalibaculum tamaniensis sp.nov., a new alkaliphilic acetogen, isolated on methoxylated aromatics from a mud volcano.</title>
        <authorList>
            <person name="Khomyakova M.A."/>
            <person name="Merkel A.Y."/>
            <person name="Bonch-Osmolovskaya E.A."/>
            <person name="Slobodkin A.I."/>
        </authorList>
    </citation>
    <scope>NUCLEOTIDE SEQUENCE [LARGE SCALE GENOMIC DNA]</scope>
    <source>
        <strain evidence="2 3">M08DMB</strain>
    </source>
</reference>
<dbReference type="AlphaFoldDB" id="A0A6A7K4T4"/>
<organism evidence="2 3">
    <name type="scientific">Alkalibaculum sporogenes</name>
    <dbReference type="NCBI Taxonomy" id="2655001"/>
    <lineage>
        <taxon>Bacteria</taxon>
        <taxon>Bacillati</taxon>
        <taxon>Bacillota</taxon>
        <taxon>Clostridia</taxon>
        <taxon>Eubacteriales</taxon>
        <taxon>Eubacteriaceae</taxon>
        <taxon>Alkalibaculum</taxon>
    </lineage>
</organism>
<evidence type="ECO:0000313" key="2">
    <source>
        <dbReference type="EMBL" id="MPW24469.1"/>
    </source>
</evidence>
<dbReference type="Gene3D" id="3.90.1010.20">
    <property type="match status" value="1"/>
</dbReference>